<dbReference type="Proteomes" id="UP000824596">
    <property type="component" value="Unassembled WGS sequence"/>
</dbReference>
<dbReference type="GeneID" id="68350620"/>
<dbReference type="Pfam" id="PF13350">
    <property type="entry name" value="Y_phosphatase3"/>
    <property type="match status" value="1"/>
</dbReference>
<proteinExistence type="predicted"/>
<dbReference type="CDD" id="cd14494">
    <property type="entry name" value="PTP_DSP_cys"/>
    <property type="match status" value="1"/>
</dbReference>
<dbReference type="InterPro" id="IPR026893">
    <property type="entry name" value="Tyr/Ser_Pase_IphP-type"/>
</dbReference>
<dbReference type="InterPro" id="IPR029021">
    <property type="entry name" value="Prot-tyrosine_phosphatase-like"/>
</dbReference>
<dbReference type="RefSeq" id="XP_044726362.1">
    <property type="nucleotide sequence ID" value="XM_044859962.1"/>
</dbReference>
<sequence length="242" mass="26273">MPGTADPFLAQLEELAATDPFVPTRSLINLRDAGVVPGSRLPKGRFYRCGTLDYAAKDPQALAWLAAKVTRIFDLQKGVEREHGLDPVVEGVENAWLDGQGEYPSLTLDDFVADGGRPAWREQYLAIVSCYQPTIRALLEHIRGRPAHPILFHCTAGRDRTGVVAGLLQHLAGTPAGLACLDYMLSRIGAEPAREKLLHFALSTAGTTDPRAPGFRNLISLRPEFWSGSRASKENTADGTAT</sequence>
<comment type="caution">
    <text evidence="2">The sequence shown here is derived from an EMBL/GenBank/DDBJ whole genome shotgun (WGS) entry which is preliminary data.</text>
</comment>
<evidence type="ECO:0000259" key="1">
    <source>
        <dbReference type="PROSITE" id="PS50056"/>
    </source>
</evidence>
<evidence type="ECO:0000313" key="2">
    <source>
        <dbReference type="EMBL" id="KAH0968849.1"/>
    </source>
</evidence>
<accession>A0A9P8NAT0</accession>
<evidence type="ECO:0000313" key="3">
    <source>
        <dbReference type="Proteomes" id="UP000824596"/>
    </source>
</evidence>
<organism evidence="2 3">
    <name type="scientific">Hirsutella rhossiliensis</name>
    <dbReference type="NCBI Taxonomy" id="111463"/>
    <lineage>
        <taxon>Eukaryota</taxon>
        <taxon>Fungi</taxon>
        <taxon>Dikarya</taxon>
        <taxon>Ascomycota</taxon>
        <taxon>Pezizomycotina</taxon>
        <taxon>Sordariomycetes</taxon>
        <taxon>Hypocreomycetidae</taxon>
        <taxon>Hypocreales</taxon>
        <taxon>Ophiocordycipitaceae</taxon>
        <taxon>Hirsutella</taxon>
    </lineage>
</organism>
<dbReference type="InterPro" id="IPR000387">
    <property type="entry name" value="Tyr_Pase_dom"/>
</dbReference>
<keyword evidence="3" id="KW-1185">Reference proteome</keyword>
<name>A0A9P8NAT0_9HYPO</name>
<dbReference type="Gene3D" id="3.90.190.10">
    <property type="entry name" value="Protein tyrosine phosphatase superfamily"/>
    <property type="match status" value="1"/>
</dbReference>
<dbReference type="AlphaFoldDB" id="A0A9P8NAT0"/>
<dbReference type="InterPro" id="IPR016130">
    <property type="entry name" value="Tyr_Pase_AS"/>
</dbReference>
<dbReference type="PROSITE" id="PS50056">
    <property type="entry name" value="TYR_PHOSPHATASE_2"/>
    <property type="match status" value="1"/>
</dbReference>
<feature type="domain" description="Tyrosine specific protein phosphatases" evidence="1">
    <location>
        <begin position="122"/>
        <end position="164"/>
    </location>
</feature>
<dbReference type="SUPFAM" id="SSF52799">
    <property type="entry name" value="(Phosphotyrosine protein) phosphatases II"/>
    <property type="match status" value="1"/>
</dbReference>
<gene>
    <name evidence="2" type="ORF">HRG_01491</name>
</gene>
<reference evidence="2" key="1">
    <citation type="submission" date="2021-09" db="EMBL/GenBank/DDBJ databases">
        <title>A high-quality genome of the endoparasitic fungus Hirsutella rhossiliensis with a comparison of Hirsutella genomes reveals transposable elements contributing to genome size variation.</title>
        <authorList>
            <person name="Lin R."/>
            <person name="Jiao Y."/>
            <person name="Sun X."/>
            <person name="Ling J."/>
            <person name="Xie B."/>
            <person name="Cheng X."/>
        </authorList>
    </citation>
    <scope>NUCLEOTIDE SEQUENCE</scope>
    <source>
        <strain evidence="2">HR02</strain>
    </source>
</reference>
<dbReference type="GO" id="GO:0004721">
    <property type="term" value="F:phosphoprotein phosphatase activity"/>
    <property type="evidence" value="ECO:0007669"/>
    <property type="project" value="InterPro"/>
</dbReference>
<protein>
    <submittedName>
        <fullName evidence="2">Tyrosine phosphatase family domain-containing protein</fullName>
    </submittedName>
</protein>
<dbReference type="EMBL" id="JAIZPD010000001">
    <property type="protein sequence ID" value="KAH0968849.1"/>
    <property type="molecule type" value="Genomic_DNA"/>
</dbReference>
<dbReference type="OrthoDB" id="449382at2759"/>
<dbReference type="PROSITE" id="PS00383">
    <property type="entry name" value="TYR_PHOSPHATASE_1"/>
    <property type="match status" value="1"/>
</dbReference>